<feature type="coiled-coil region" evidence="1">
    <location>
        <begin position="47"/>
        <end position="100"/>
    </location>
</feature>
<keyword evidence="2" id="KW-0472">Membrane</keyword>
<accession>A0A9X3CB51</accession>
<proteinExistence type="predicted"/>
<dbReference type="RefSeq" id="WP_265686226.1">
    <property type="nucleotide sequence ID" value="NZ_JAKRRX010000004.1"/>
</dbReference>
<dbReference type="InterPro" id="IPR007690">
    <property type="entry name" value="T2SS_GspM"/>
</dbReference>
<evidence type="ECO:0000256" key="1">
    <source>
        <dbReference type="SAM" id="Coils"/>
    </source>
</evidence>
<dbReference type="GO" id="GO:0015628">
    <property type="term" value="P:protein secretion by the type II secretion system"/>
    <property type="evidence" value="ECO:0007669"/>
    <property type="project" value="InterPro"/>
</dbReference>
<gene>
    <name evidence="3" type="ORF">MD483_01190</name>
</gene>
<dbReference type="Proteomes" id="UP001155586">
    <property type="component" value="Unassembled WGS sequence"/>
</dbReference>
<keyword evidence="2" id="KW-0812">Transmembrane</keyword>
<keyword evidence="1" id="KW-0175">Coiled coil</keyword>
<dbReference type="AlphaFoldDB" id="A0A9X3CB51"/>
<keyword evidence="4" id="KW-1185">Reference proteome</keyword>
<protein>
    <submittedName>
        <fullName evidence="3">Type II secretion system protein M</fullName>
    </submittedName>
</protein>
<evidence type="ECO:0000313" key="3">
    <source>
        <dbReference type="EMBL" id="MCW8332449.1"/>
    </source>
</evidence>
<dbReference type="Pfam" id="PF04612">
    <property type="entry name" value="T2SSM"/>
    <property type="match status" value="1"/>
</dbReference>
<reference evidence="3" key="1">
    <citation type="submission" date="2022-02" db="EMBL/GenBank/DDBJ databases">
        <title>Vibrio sp. nov., a new bacterium isolated from Bohai sea, China.</title>
        <authorList>
            <person name="Yuan Y."/>
        </authorList>
    </citation>
    <scope>NUCLEOTIDE SEQUENCE</scope>
    <source>
        <strain evidence="3">DBSS07</strain>
    </source>
</reference>
<feature type="transmembrane region" description="Helical" evidence="2">
    <location>
        <begin position="21"/>
        <end position="40"/>
    </location>
</feature>
<evidence type="ECO:0000256" key="2">
    <source>
        <dbReference type="SAM" id="Phobius"/>
    </source>
</evidence>
<organism evidence="3 4">
    <name type="scientific">Vibrio paucivorans</name>
    <dbReference type="NCBI Taxonomy" id="2829489"/>
    <lineage>
        <taxon>Bacteria</taxon>
        <taxon>Pseudomonadati</taxon>
        <taxon>Pseudomonadota</taxon>
        <taxon>Gammaproteobacteria</taxon>
        <taxon>Vibrionales</taxon>
        <taxon>Vibrionaceae</taxon>
        <taxon>Vibrio</taxon>
    </lineage>
</organism>
<dbReference type="EMBL" id="JAKRRX010000004">
    <property type="protein sequence ID" value="MCW8332449.1"/>
    <property type="molecule type" value="Genomic_DNA"/>
</dbReference>
<keyword evidence="2" id="KW-1133">Transmembrane helix</keyword>
<evidence type="ECO:0000313" key="4">
    <source>
        <dbReference type="Proteomes" id="UP001155586"/>
    </source>
</evidence>
<comment type="caution">
    <text evidence="3">The sequence shown here is derived from an EMBL/GenBank/DDBJ whole genome shotgun (WGS) entry which is preliminary data.</text>
</comment>
<dbReference type="GO" id="GO:0015627">
    <property type="term" value="C:type II protein secretion system complex"/>
    <property type="evidence" value="ECO:0007669"/>
    <property type="project" value="InterPro"/>
</dbReference>
<sequence>MKQAWHQLCEKFAALSEREKWLISLCGLVAVVLGVFTLLLEPAMQSVASQKQQIQAKKLEAQNLQRDILLLTAKLKKDPDQEVNTELKKLLSESQKLSKELSSAVEGLISPTQMSELLENVLAKSDKLHLVSLESLGAESISKNNSTNVGYFVHPVRIELTGRYFDILEYLKALESLPLKYYWRSFQYQVEEYPQARLIMEVYTLGARKEFIGG</sequence>
<name>A0A9X3CB51_9VIBR</name>